<reference evidence="1 2" key="2">
    <citation type="journal article" date="2022" name="Mol. Ecol. Resour.">
        <title>The genomes of chicory, endive, great burdock and yacon provide insights into Asteraceae paleo-polyploidization history and plant inulin production.</title>
        <authorList>
            <person name="Fan W."/>
            <person name="Wang S."/>
            <person name="Wang H."/>
            <person name="Wang A."/>
            <person name="Jiang F."/>
            <person name="Liu H."/>
            <person name="Zhao H."/>
            <person name="Xu D."/>
            <person name="Zhang Y."/>
        </authorList>
    </citation>
    <scope>NUCLEOTIDE SEQUENCE [LARGE SCALE GENOMIC DNA]</scope>
    <source>
        <strain evidence="2">cv. Yunnan</strain>
        <tissue evidence="1">Leaves</tissue>
    </source>
</reference>
<organism evidence="1 2">
    <name type="scientific">Smallanthus sonchifolius</name>
    <dbReference type="NCBI Taxonomy" id="185202"/>
    <lineage>
        <taxon>Eukaryota</taxon>
        <taxon>Viridiplantae</taxon>
        <taxon>Streptophyta</taxon>
        <taxon>Embryophyta</taxon>
        <taxon>Tracheophyta</taxon>
        <taxon>Spermatophyta</taxon>
        <taxon>Magnoliopsida</taxon>
        <taxon>eudicotyledons</taxon>
        <taxon>Gunneridae</taxon>
        <taxon>Pentapetalae</taxon>
        <taxon>asterids</taxon>
        <taxon>campanulids</taxon>
        <taxon>Asterales</taxon>
        <taxon>Asteraceae</taxon>
        <taxon>Asteroideae</taxon>
        <taxon>Heliantheae alliance</taxon>
        <taxon>Millerieae</taxon>
        <taxon>Smallanthus</taxon>
    </lineage>
</organism>
<accession>A0ACB9JT42</accession>
<dbReference type="EMBL" id="CM042019">
    <property type="protein sequence ID" value="KAI3823127.1"/>
    <property type="molecule type" value="Genomic_DNA"/>
</dbReference>
<evidence type="ECO:0000313" key="1">
    <source>
        <dbReference type="EMBL" id="KAI3823127.1"/>
    </source>
</evidence>
<sequence length="451" mass="50834">MDKSLFEASLTGNVQALNQLLQKDELILDRVSLTRFSETPLHIAALRGHLDFVKVLLREKPTLAVSLDSVRRTPLHVASAGGHVEIVCELLQVMSAEGCGFRDQDGRTALYLAVKNEQLDIIKVLIQTRPDLGRELEENGETILHICISYNRFEAFKLLCQLWSEDELAMMTDCNGNTLLHLAAVHKQVQTVKYLLQKSSIRTNRNVVNGHGFTELDVLDHSPRDFQTLEIKTLLMEANFLRAKDAKLFQTLIESNSSQNVTNLDRKPKGLMSRVWNWYLNNNGNWLEKQRGILILATIVVATTSFYSGLHPPGGTFTNSSDGPLGNAVKTEGMGTQFDDFVIKNTIIMVFSLIILVVLLSGIPLRNKFCLWVLNLATVCIIFLVTVTYLTEIANMSPDTWVNPTTFVMCLAWMLLCLLFAFIHTVFFIIWVVKKLLKARIRTRNSDQIGV</sequence>
<evidence type="ECO:0000313" key="2">
    <source>
        <dbReference type="Proteomes" id="UP001056120"/>
    </source>
</evidence>
<protein>
    <submittedName>
        <fullName evidence="1">Uncharacterized protein</fullName>
    </submittedName>
</protein>
<comment type="caution">
    <text evidence="1">The sequence shown here is derived from an EMBL/GenBank/DDBJ whole genome shotgun (WGS) entry which is preliminary data.</text>
</comment>
<dbReference type="Proteomes" id="UP001056120">
    <property type="component" value="Linkage Group LG02"/>
</dbReference>
<name>A0ACB9JT42_9ASTR</name>
<keyword evidence="2" id="KW-1185">Reference proteome</keyword>
<proteinExistence type="predicted"/>
<gene>
    <name evidence="1" type="ORF">L1987_04557</name>
</gene>
<reference evidence="2" key="1">
    <citation type="journal article" date="2022" name="Mol. Ecol. Resour.">
        <title>The genomes of chicory, endive, great burdock and yacon provide insights into Asteraceae palaeo-polyploidization history and plant inulin production.</title>
        <authorList>
            <person name="Fan W."/>
            <person name="Wang S."/>
            <person name="Wang H."/>
            <person name="Wang A."/>
            <person name="Jiang F."/>
            <person name="Liu H."/>
            <person name="Zhao H."/>
            <person name="Xu D."/>
            <person name="Zhang Y."/>
        </authorList>
    </citation>
    <scope>NUCLEOTIDE SEQUENCE [LARGE SCALE GENOMIC DNA]</scope>
    <source>
        <strain evidence="2">cv. Yunnan</strain>
    </source>
</reference>